<proteinExistence type="predicted"/>
<keyword evidence="1" id="KW-1133">Transmembrane helix</keyword>
<protein>
    <submittedName>
        <fullName evidence="2">Uncharacterized protein</fullName>
    </submittedName>
</protein>
<keyword evidence="1" id="KW-0812">Transmembrane</keyword>
<keyword evidence="1" id="KW-0472">Membrane</keyword>
<evidence type="ECO:0000313" key="2">
    <source>
        <dbReference type="EMBL" id="SFI10231.1"/>
    </source>
</evidence>
<accession>A0A1I3FH54</accession>
<gene>
    <name evidence="2" type="ORF">SAMN05216258_104267</name>
</gene>
<organism evidence="2 3">
    <name type="scientific">Albimonas pacifica</name>
    <dbReference type="NCBI Taxonomy" id="1114924"/>
    <lineage>
        <taxon>Bacteria</taxon>
        <taxon>Pseudomonadati</taxon>
        <taxon>Pseudomonadota</taxon>
        <taxon>Alphaproteobacteria</taxon>
        <taxon>Rhodobacterales</taxon>
        <taxon>Paracoccaceae</taxon>
        <taxon>Albimonas</taxon>
    </lineage>
</organism>
<evidence type="ECO:0000256" key="1">
    <source>
        <dbReference type="SAM" id="Phobius"/>
    </source>
</evidence>
<dbReference type="RefSeq" id="WP_092859559.1">
    <property type="nucleotide sequence ID" value="NZ_FOQH01000004.1"/>
</dbReference>
<dbReference type="Proteomes" id="UP000199377">
    <property type="component" value="Unassembled WGS sequence"/>
</dbReference>
<name>A0A1I3FH54_9RHOB</name>
<feature type="transmembrane region" description="Helical" evidence="1">
    <location>
        <begin position="85"/>
        <end position="104"/>
    </location>
</feature>
<dbReference type="OrthoDB" id="9833077at2"/>
<dbReference type="EMBL" id="FOQH01000004">
    <property type="protein sequence ID" value="SFI10231.1"/>
    <property type="molecule type" value="Genomic_DNA"/>
</dbReference>
<sequence>MIIRIALAVLFLFLCWLVWRNLGARARFRADQRKAWDEPLREGSAVILSAAPSAWWWLLALAAVAALVGRSLFERMAAGEGVGPTFWHWIIFLGLAGVAARRAVQLSERVTVTWDRIASRNILGPRYALPLKDVTGVTEDDRTALIAFRGGRVLELSPWLEGRFWLARELRARVAR</sequence>
<keyword evidence="3" id="KW-1185">Reference proteome</keyword>
<evidence type="ECO:0000313" key="3">
    <source>
        <dbReference type="Proteomes" id="UP000199377"/>
    </source>
</evidence>
<reference evidence="2 3" key="1">
    <citation type="submission" date="2016-10" db="EMBL/GenBank/DDBJ databases">
        <authorList>
            <person name="de Groot N.N."/>
        </authorList>
    </citation>
    <scope>NUCLEOTIDE SEQUENCE [LARGE SCALE GENOMIC DNA]</scope>
    <source>
        <strain evidence="2 3">CGMCC 1.11030</strain>
    </source>
</reference>
<dbReference type="AlphaFoldDB" id="A0A1I3FH54"/>
<feature type="transmembrane region" description="Helical" evidence="1">
    <location>
        <begin position="54"/>
        <end position="73"/>
    </location>
</feature>